<evidence type="ECO:0000313" key="3">
    <source>
        <dbReference type="EMBL" id="PIO77764.1"/>
    </source>
</evidence>
<dbReference type="AlphaFoldDB" id="A0A2G9V5K4"/>
<keyword evidence="1" id="KW-1133">Transmembrane helix</keyword>
<dbReference type="OrthoDB" id="45670at2759"/>
<protein>
    <recommendedName>
        <fullName evidence="2">GPR180/TMEM145 transmembrane domain-containing protein</fullName>
    </recommendedName>
</protein>
<dbReference type="PANTHER" id="PTHR23252">
    <property type="entry name" value="INTIMAL THICKNESS RECEPTOR-RELATED"/>
    <property type="match status" value="1"/>
</dbReference>
<keyword evidence="4" id="KW-1185">Reference proteome</keyword>
<reference evidence="3 4" key="1">
    <citation type="submission" date="2015-09" db="EMBL/GenBank/DDBJ databases">
        <title>Draft genome of the parasitic nematode Teladorsagia circumcincta isolate WARC Sus (inbred).</title>
        <authorList>
            <person name="Mitreva M."/>
        </authorList>
    </citation>
    <scope>NUCLEOTIDE SEQUENCE [LARGE SCALE GENOMIC DNA]</scope>
    <source>
        <strain evidence="3 4">S</strain>
    </source>
</reference>
<gene>
    <name evidence="3" type="ORF">TELCIR_00105</name>
</gene>
<evidence type="ECO:0000259" key="2">
    <source>
        <dbReference type="Pfam" id="PF10192"/>
    </source>
</evidence>
<feature type="domain" description="GPR180/TMEM145 transmembrane" evidence="2">
    <location>
        <begin position="7"/>
        <end position="72"/>
    </location>
</feature>
<keyword evidence="1" id="KW-0472">Membrane</keyword>
<sequence>MAVGHYALIILTFREESEERATFVAHIGAGFLVWFVYLPGLGVIASFISQLWRFKIILGITTFANYVAIACLVHLFWPTSSYRKYFQDELNMHRRMDRTESHEMHDLERLLFESDQSDADFPDVDNSHPLHSI</sequence>
<dbReference type="Proteomes" id="UP000230423">
    <property type="component" value="Unassembled WGS sequence"/>
</dbReference>
<name>A0A2G9V5K4_TELCI</name>
<dbReference type="GO" id="GO:0007186">
    <property type="term" value="P:G protein-coupled receptor signaling pathway"/>
    <property type="evidence" value="ECO:0007669"/>
    <property type="project" value="InterPro"/>
</dbReference>
<accession>A0A2G9V5K4</accession>
<evidence type="ECO:0000313" key="4">
    <source>
        <dbReference type="Proteomes" id="UP000230423"/>
    </source>
</evidence>
<evidence type="ECO:0000256" key="1">
    <source>
        <dbReference type="SAM" id="Phobius"/>
    </source>
</evidence>
<dbReference type="InterPro" id="IPR019336">
    <property type="entry name" value="GPR180/TMEM145_TM"/>
</dbReference>
<feature type="transmembrane region" description="Helical" evidence="1">
    <location>
        <begin position="23"/>
        <end position="44"/>
    </location>
</feature>
<dbReference type="GO" id="GO:0019236">
    <property type="term" value="P:response to pheromone"/>
    <property type="evidence" value="ECO:0007669"/>
    <property type="project" value="InterPro"/>
</dbReference>
<proteinExistence type="predicted"/>
<dbReference type="InterPro" id="IPR047831">
    <property type="entry name" value="GPR180/TMEM145"/>
</dbReference>
<organism evidence="3 4">
    <name type="scientific">Teladorsagia circumcincta</name>
    <name type="common">Brown stomach worm</name>
    <name type="synonym">Ostertagia circumcincta</name>
    <dbReference type="NCBI Taxonomy" id="45464"/>
    <lineage>
        <taxon>Eukaryota</taxon>
        <taxon>Metazoa</taxon>
        <taxon>Ecdysozoa</taxon>
        <taxon>Nematoda</taxon>
        <taxon>Chromadorea</taxon>
        <taxon>Rhabditida</taxon>
        <taxon>Rhabditina</taxon>
        <taxon>Rhabditomorpha</taxon>
        <taxon>Strongyloidea</taxon>
        <taxon>Trichostrongylidae</taxon>
        <taxon>Teladorsagia</taxon>
    </lineage>
</organism>
<feature type="transmembrane region" description="Helical" evidence="1">
    <location>
        <begin position="56"/>
        <end position="77"/>
    </location>
</feature>
<dbReference type="EMBL" id="KZ344987">
    <property type="protein sequence ID" value="PIO77764.1"/>
    <property type="molecule type" value="Genomic_DNA"/>
</dbReference>
<keyword evidence="1" id="KW-0812">Transmembrane</keyword>
<dbReference type="PANTHER" id="PTHR23252:SF43">
    <property type="entry name" value="INTIMAL THICKNESS RELATED RECEPTOR IRP DOMAIN-CONTAINING PROTEIN"/>
    <property type="match status" value="1"/>
</dbReference>
<dbReference type="Pfam" id="PF10192">
    <property type="entry name" value="GPR180-TMEM145_TM"/>
    <property type="match status" value="1"/>
</dbReference>